<keyword evidence="2" id="KW-0560">Oxidoreductase</keyword>
<dbReference type="Gene3D" id="3.50.50.60">
    <property type="entry name" value="FAD/NAD(P)-binding domain"/>
    <property type="match status" value="1"/>
</dbReference>
<dbReference type="Gene3D" id="3.30.9.10">
    <property type="entry name" value="D-Amino Acid Oxidase, subunit A, domain 2"/>
    <property type="match status" value="1"/>
</dbReference>
<name>A0ABW5SFC5_9FLAO</name>
<keyword evidence="3" id="KW-1185">Reference proteome</keyword>
<dbReference type="RefSeq" id="WP_379048143.1">
    <property type="nucleotide sequence ID" value="NZ_JBHULZ010000041.1"/>
</dbReference>
<protein>
    <submittedName>
        <fullName evidence="2">NAD(P)/FAD-dependent oxidoreductase</fullName>
        <ecNumber evidence="2">1.-.-.-</ecNumber>
    </submittedName>
</protein>
<proteinExistence type="predicted"/>
<gene>
    <name evidence="2" type="ORF">ACFSQ0_10855</name>
</gene>
<feature type="domain" description="FAD dependent oxidoreductase" evidence="1">
    <location>
        <begin position="6"/>
        <end position="324"/>
    </location>
</feature>
<evidence type="ECO:0000313" key="2">
    <source>
        <dbReference type="EMBL" id="MFD2698493.1"/>
    </source>
</evidence>
<evidence type="ECO:0000259" key="1">
    <source>
        <dbReference type="Pfam" id="PF01266"/>
    </source>
</evidence>
<accession>A0ABW5SFC5</accession>
<organism evidence="2 3">
    <name type="scientific">Mesonia sediminis</name>
    <dbReference type="NCBI Taxonomy" id="1703946"/>
    <lineage>
        <taxon>Bacteria</taxon>
        <taxon>Pseudomonadati</taxon>
        <taxon>Bacteroidota</taxon>
        <taxon>Flavobacteriia</taxon>
        <taxon>Flavobacteriales</taxon>
        <taxon>Flavobacteriaceae</taxon>
        <taxon>Mesonia</taxon>
    </lineage>
</organism>
<dbReference type="GO" id="GO:0016491">
    <property type="term" value="F:oxidoreductase activity"/>
    <property type="evidence" value="ECO:0007669"/>
    <property type="project" value="UniProtKB-KW"/>
</dbReference>
<dbReference type="SUPFAM" id="SSF54373">
    <property type="entry name" value="FAD-linked reductases, C-terminal domain"/>
    <property type="match status" value="1"/>
</dbReference>
<reference evidence="3" key="1">
    <citation type="journal article" date="2019" name="Int. J. Syst. Evol. Microbiol.">
        <title>The Global Catalogue of Microorganisms (GCM) 10K type strain sequencing project: providing services to taxonomists for standard genome sequencing and annotation.</title>
        <authorList>
            <consortium name="The Broad Institute Genomics Platform"/>
            <consortium name="The Broad Institute Genome Sequencing Center for Infectious Disease"/>
            <person name="Wu L."/>
            <person name="Ma J."/>
        </authorList>
    </citation>
    <scope>NUCLEOTIDE SEQUENCE [LARGE SCALE GENOMIC DNA]</scope>
    <source>
        <strain evidence="3">KCTC 42255</strain>
    </source>
</reference>
<comment type="caution">
    <text evidence="2">The sequence shown here is derived from an EMBL/GenBank/DDBJ whole genome shotgun (WGS) entry which is preliminary data.</text>
</comment>
<dbReference type="SUPFAM" id="SSF51971">
    <property type="entry name" value="Nucleotide-binding domain"/>
    <property type="match status" value="1"/>
</dbReference>
<evidence type="ECO:0000313" key="3">
    <source>
        <dbReference type="Proteomes" id="UP001597357"/>
    </source>
</evidence>
<dbReference type="EC" id="1.-.-.-" evidence="2"/>
<dbReference type="Pfam" id="PF01266">
    <property type="entry name" value="DAO"/>
    <property type="match status" value="1"/>
</dbReference>
<dbReference type="InterPro" id="IPR006076">
    <property type="entry name" value="FAD-dep_OxRdtase"/>
</dbReference>
<sequence length="348" mass="39508">MKKVNYLIVGYGLAGFAVHQALKEAKRSFHVIDAAKNPASLVAGGLVNPIVLKKFNMSWKGEYWYEQAMQVYQSFEPNPFTPMPFLRPFKNKQEQNDWFMACERPKAKAFLASELVKILPNSLQAEHQAGQTQGTGLLNIAQLLQNQKNELQKQKAYTAASFDYQQLEIREDGVQYADIKADKLVFCEGAQIKNNPYFKDLPIVPNKGEYLIIHSPQLQLEQVVKAGYFIIPLGDNRYKVGATYARKFEDEQPSASAKSEIIKKLKQIINCDFEVVDQLAGVRPTLGDRKPVMGRHQEHEQLYVLNGFGSRGILYAPEMGRMLVAYSEKQQPLPSELAIERFYASRQP</sequence>
<dbReference type="PANTHER" id="PTHR13847">
    <property type="entry name" value="SARCOSINE DEHYDROGENASE-RELATED"/>
    <property type="match status" value="1"/>
</dbReference>
<dbReference type="Proteomes" id="UP001597357">
    <property type="component" value="Unassembled WGS sequence"/>
</dbReference>
<dbReference type="InterPro" id="IPR036188">
    <property type="entry name" value="FAD/NAD-bd_sf"/>
</dbReference>
<dbReference type="EMBL" id="JBHULZ010000041">
    <property type="protein sequence ID" value="MFD2698493.1"/>
    <property type="molecule type" value="Genomic_DNA"/>
</dbReference>